<proteinExistence type="predicted"/>
<reference evidence="2" key="1">
    <citation type="submission" date="2022-03" db="EMBL/GenBank/DDBJ databases">
        <authorList>
            <person name="Tunstrom K."/>
        </authorList>
    </citation>
    <scope>NUCLEOTIDE SEQUENCE</scope>
</reference>
<accession>A0AAU9U2S9</accession>
<evidence type="ECO:0000313" key="3">
    <source>
        <dbReference type="Proteomes" id="UP001153954"/>
    </source>
</evidence>
<keyword evidence="3" id="KW-1185">Reference proteome</keyword>
<comment type="caution">
    <text evidence="2">The sequence shown here is derived from an EMBL/GenBank/DDBJ whole genome shotgun (WGS) entry which is preliminary data.</text>
</comment>
<organism evidence="2 3">
    <name type="scientific">Euphydryas editha</name>
    <name type="common">Edith's checkerspot</name>
    <dbReference type="NCBI Taxonomy" id="104508"/>
    <lineage>
        <taxon>Eukaryota</taxon>
        <taxon>Metazoa</taxon>
        <taxon>Ecdysozoa</taxon>
        <taxon>Arthropoda</taxon>
        <taxon>Hexapoda</taxon>
        <taxon>Insecta</taxon>
        <taxon>Pterygota</taxon>
        <taxon>Neoptera</taxon>
        <taxon>Endopterygota</taxon>
        <taxon>Lepidoptera</taxon>
        <taxon>Glossata</taxon>
        <taxon>Ditrysia</taxon>
        <taxon>Papilionoidea</taxon>
        <taxon>Nymphalidae</taxon>
        <taxon>Nymphalinae</taxon>
        <taxon>Euphydryas</taxon>
    </lineage>
</organism>
<protein>
    <submittedName>
        <fullName evidence="2">Uncharacterized protein</fullName>
    </submittedName>
</protein>
<dbReference type="AlphaFoldDB" id="A0AAU9U2S9"/>
<sequence length="1175" mass="130900">MRHTRARYVTLRTVPTAHVVAARGQQRRRAAVVLAHHARHVHAPAQPHRHLHAAHTCSLRYVTLRTVPTAHVVAARGQQRRRAAVVLAHHARHVHAPAQPHRHLHAAHTCSLRYVTLRTVPTAHVVAARGQQRRRAAVVLAHHARHVHAPAQPHRHLHAAHTCSLRYVTLRTVPTAHVVAARGQQRRRAAVVLAHHARHVHAPAQPHRHLHAAHTCSLRYVTLRTVPTAHVVAARGQQRRRAAVVLAHHARHVHAPAQPHRHLHAAHTCSLRYVTLRTVPTAHVVAARGQQRRRAAVVLAHHARHVHAPAQPHRHLHAAHTCSLRYVTLRTVPTAHVVAARGQQRRRAAVVLAHHARHVHAPAQPHRHLHAAHTCSLRYVTLRTVPTAHVVAARGQQRRRAAVVLAHHARHVHAPAQPHRHLHAAHTCSLRYVTLRTVPTAHVVAARGQQRRRAAVVLAHHARHVHAPAQPHRHLHAAHTCSLRYVTLRTVPTAHVVAARGQQRRRAAVVLAHHARHVHAPAQPHRHLHAAHTCSLRYVTLRTVPTAHVVAARGQQRRRAAVVLAHHARHVHAPAQPHRHLHAAHTCSLRYVTLRTVPTAHVVAARGQQRRRAAVVLAHHARHVHAPAQPHRHLHAAHTCSLRYVTLRTVPTAHVVAARGQQRRRAAVVLAHHARHVHAPAQPHRHLHAAHTCSLRYVTLRTVPTAHVVAARGQQRRRAAVVLAHHARHVHAPAQPHRHLHAAHTCSLRYVTLRTVPTAHVVAARGQQRRRAAVVLAHHARHVHAPAQPHRHLHAAHTCSLRYVTLRTVPTAHVVAARGQQRRRAAVVLAHHARHVHAPAQPHRHLHAAHTCSLRYVTLRTVPTAHVVAARGQQRRRAAVVLAHHARHVHAPAQPHRHLHAAHTCSLRYVTLRTVPTAHVVAARGQQRRRAAVVLAHHARHVHAPAQPHRHLHAAHTCSLRYVTLRTVPTAHVVAARGQQRRRAAVVLAHHARHVHAPAQPHRHLHAAHTCSLRYVTLRTVPTAHVVAARGQQRRRAAVVLAHHARHVHAPAQPHRHLHAAHTCSLRYVTLRTVPTAHVVAARGQQRRRAAVVLAHHARHVHAPAQPHRHLHAAHTCSLRYVTLRTVPTAHVVAARGQQRRRAAVVLAHHARHVHAPAQPHRHLHAAHTSGGGRR</sequence>
<dbReference type="Proteomes" id="UP001153954">
    <property type="component" value="Unassembled WGS sequence"/>
</dbReference>
<feature type="compositionally biased region" description="Basic residues" evidence="1">
    <location>
        <begin position="1155"/>
        <end position="1166"/>
    </location>
</feature>
<name>A0AAU9U2S9_EUPED</name>
<feature type="region of interest" description="Disordered" evidence="1">
    <location>
        <begin position="1155"/>
        <end position="1175"/>
    </location>
</feature>
<evidence type="ECO:0000256" key="1">
    <source>
        <dbReference type="SAM" id="MobiDB-lite"/>
    </source>
</evidence>
<evidence type="ECO:0000313" key="2">
    <source>
        <dbReference type="EMBL" id="CAH2094159.1"/>
    </source>
</evidence>
<gene>
    <name evidence="2" type="ORF">EEDITHA_LOCUS9755</name>
</gene>
<dbReference type="EMBL" id="CAKOGL010000013">
    <property type="protein sequence ID" value="CAH2094159.1"/>
    <property type="molecule type" value="Genomic_DNA"/>
</dbReference>